<organism evidence="1">
    <name type="scientific">Amphimedon queenslandica</name>
    <name type="common">Sponge</name>
    <dbReference type="NCBI Taxonomy" id="400682"/>
    <lineage>
        <taxon>Eukaryota</taxon>
        <taxon>Metazoa</taxon>
        <taxon>Porifera</taxon>
        <taxon>Demospongiae</taxon>
        <taxon>Heteroscleromorpha</taxon>
        <taxon>Haplosclerida</taxon>
        <taxon>Niphatidae</taxon>
        <taxon>Amphimedon</taxon>
    </lineage>
</organism>
<name>A0A1X7UMZ7_AMPQE</name>
<accession>A0A1X7UMZ7</accession>
<dbReference type="EnsemblMetazoa" id="Aqu2.1.29031_001">
    <property type="protein sequence ID" value="Aqu2.1.29031_001"/>
    <property type="gene ID" value="Aqu2.1.29031"/>
</dbReference>
<dbReference type="InParanoid" id="A0A1X7UMZ7"/>
<reference evidence="1" key="1">
    <citation type="submission" date="2017-05" db="UniProtKB">
        <authorList>
            <consortium name="EnsemblMetazoa"/>
        </authorList>
    </citation>
    <scope>IDENTIFICATION</scope>
</reference>
<protein>
    <submittedName>
        <fullName evidence="1">Uncharacterized protein</fullName>
    </submittedName>
</protein>
<proteinExistence type="predicted"/>
<dbReference type="AlphaFoldDB" id="A0A1X7UMZ7"/>
<sequence>KNPLNLLSINKLFKDFKLANDSSHEHCTAATPVIAVKVVNCMISIKSRLLVNFIIYYSFDLVKISWVQYTMTGSVISKSLLVRFCGFYETHRGT</sequence>
<evidence type="ECO:0000313" key="1">
    <source>
        <dbReference type="EnsemblMetazoa" id="Aqu2.1.29031_001"/>
    </source>
</evidence>